<dbReference type="KEGG" id="bdi:100829067"/>
<feature type="signal peptide" evidence="5">
    <location>
        <begin position="1"/>
        <end position="26"/>
    </location>
</feature>
<dbReference type="InterPro" id="IPR036908">
    <property type="entry name" value="RlpA-like_sf"/>
</dbReference>
<comment type="subcellular location">
    <subcellularLocation>
        <location evidence="1">Secreted</location>
    </subcellularLocation>
</comment>
<dbReference type="InterPro" id="IPR007118">
    <property type="entry name" value="Expan_Lol_pI"/>
</dbReference>
<dbReference type="AlphaFoldDB" id="A0A0Q3K1S6"/>
<evidence type="ECO:0000256" key="4">
    <source>
        <dbReference type="ARBA" id="ARBA00022729"/>
    </source>
</evidence>
<dbReference type="Gene3D" id="2.40.40.10">
    <property type="entry name" value="RlpA-like domain"/>
    <property type="match status" value="1"/>
</dbReference>
<dbReference type="EMBL" id="CM000880">
    <property type="protein sequence ID" value="KQK23803.1"/>
    <property type="molecule type" value="Genomic_DNA"/>
</dbReference>
<evidence type="ECO:0000256" key="3">
    <source>
        <dbReference type="ARBA" id="ARBA00022525"/>
    </source>
</evidence>
<dbReference type="InterPro" id="IPR005795">
    <property type="entry name" value="LolPI"/>
</dbReference>
<dbReference type="GO" id="GO:0005576">
    <property type="term" value="C:extracellular region"/>
    <property type="evidence" value="ECO:0007669"/>
    <property type="project" value="UniProtKB-SubCell"/>
</dbReference>
<dbReference type="InterPro" id="IPR036749">
    <property type="entry name" value="Expansin_CBD_sf"/>
</dbReference>
<feature type="chain" id="PRO_5043129390" description="Expansin-like EG45 domain-containing protein" evidence="5">
    <location>
        <begin position="27"/>
        <end position="267"/>
    </location>
</feature>
<dbReference type="ExpressionAtlas" id="A0A0Q3K1S6">
    <property type="expression patterns" value="baseline"/>
</dbReference>
<dbReference type="Pfam" id="PF01357">
    <property type="entry name" value="Expansin_C"/>
    <property type="match status" value="1"/>
</dbReference>
<protein>
    <recommendedName>
        <fullName evidence="11">Expansin-like EG45 domain-containing protein</fullName>
    </recommendedName>
</protein>
<name>A0A0Q3K1S6_BRADI</name>
<evidence type="ECO:0000256" key="1">
    <source>
        <dbReference type="ARBA" id="ARBA00004613"/>
    </source>
</evidence>
<evidence type="ECO:0000256" key="5">
    <source>
        <dbReference type="SAM" id="SignalP"/>
    </source>
</evidence>
<dbReference type="PROSITE" id="PS50843">
    <property type="entry name" value="EXPANSIN_CBD"/>
    <property type="match status" value="1"/>
</dbReference>
<reference evidence="8" key="2">
    <citation type="submission" date="2017-06" db="EMBL/GenBank/DDBJ databases">
        <title>WGS assembly of Brachypodium distachyon.</title>
        <authorList>
            <consortium name="The International Brachypodium Initiative"/>
            <person name="Lucas S."/>
            <person name="Harmon-Smith M."/>
            <person name="Lail K."/>
            <person name="Tice H."/>
            <person name="Grimwood J."/>
            <person name="Bruce D."/>
            <person name="Barry K."/>
            <person name="Shu S."/>
            <person name="Lindquist E."/>
            <person name="Wang M."/>
            <person name="Pitluck S."/>
            <person name="Vogel J.P."/>
            <person name="Garvin D.F."/>
            <person name="Mockler T.C."/>
            <person name="Schmutz J."/>
            <person name="Rokhsar D."/>
            <person name="Bevan M.W."/>
        </authorList>
    </citation>
    <scope>NUCLEOTIDE SEQUENCE</scope>
    <source>
        <strain evidence="8">Bd21</strain>
    </source>
</reference>
<reference evidence="8 9" key="1">
    <citation type="journal article" date="2010" name="Nature">
        <title>Genome sequencing and analysis of the model grass Brachypodium distachyon.</title>
        <authorList>
            <consortium name="International Brachypodium Initiative"/>
        </authorList>
    </citation>
    <scope>NUCLEOTIDE SEQUENCE [LARGE SCALE GENOMIC DNA]</scope>
    <source>
        <strain evidence="8 9">Bd21</strain>
    </source>
</reference>
<dbReference type="Pfam" id="PF03330">
    <property type="entry name" value="DPBB_1"/>
    <property type="match status" value="1"/>
</dbReference>
<evidence type="ECO:0000313" key="10">
    <source>
        <dbReference type="Proteomes" id="UP000008810"/>
    </source>
</evidence>
<evidence type="ECO:0008006" key="11">
    <source>
        <dbReference type="Google" id="ProtNLM"/>
    </source>
</evidence>
<dbReference type="Proteomes" id="UP000008810">
    <property type="component" value="Chromosome 1"/>
</dbReference>
<dbReference type="STRING" id="15368.A0A0Q3K1S6"/>
<dbReference type="SUPFAM" id="SSF49590">
    <property type="entry name" value="PHL pollen allergen"/>
    <property type="match status" value="1"/>
</dbReference>
<dbReference type="OrthoDB" id="5823761at2759"/>
<proteinExistence type="inferred from homology"/>
<dbReference type="EnsemblPlants" id="KQK23803">
    <property type="protein sequence ID" value="KQK23803"/>
    <property type="gene ID" value="BRADI_1g76270v3"/>
</dbReference>
<evidence type="ECO:0000313" key="9">
    <source>
        <dbReference type="EnsemblPlants" id="KQK23803"/>
    </source>
</evidence>
<accession>A0A0Q3K1S6</accession>
<reference evidence="9" key="3">
    <citation type="submission" date="2018-08" db="UniProtKB">
        <authorList>
            <consortium name="EnsemblPlants"/>
        </authorList>
    </citation>
    <scope>IDENTIFICATION</scope>
    <source>
        <strain evidence="9">cv. Bd21</strain>
    </source>
</reference>
<sequence>MMAAVPVSFSSSSLLALLFLVSAASACDRCLHQSRASFYTSSLTLSAGSCGYGNSFNGGMLAAAGPALYRGGVGCGACFQVRCKDKELCSTSGAGVIVTDSAKTNRTELVLSSPAFNAMARPGMADRLAKLGEVDVECKRVPCEYNNHKNLSVRVEEKSHAPSHLAIRFFYQGGQTDIVAVDIAQVGSSNWKFMAREHGPAWSTSQAPAGPLQLRVVVTAGYDGKWLWVEKEVLPSAWRAGEMYGTGLQITDIAQEACSPCDTQDWK</sequence>
<dbReference type="PROSITE" id="PS50842">
    <property type="entry name" value="EXPANSIN_EG45"/>
    <property type="match status" value="1"/>
</dbReference>
<feature type="domain" description="Expansin-like CBD" evidence="7">
    <location>
        <begin position="163"/>
        <end position="246"/>
    </location>
</feature>
<keyword evidence="4 5" id="KW-0732">Signal</keyword>
<dbReference type="PANTHER" id="PTHR31692:SF128">
    <property type="entry name" value="EXPANSIN-LIKE A1"/>
    <property type="match status" value="1"/>
</dbReference>
<keyword evidence="10" id="KW-1185">Reference proteome</keyword>
<evidence type="ECO:0000256" key="2">
    <source>
        <dbReference type="ARBA" id="ARBA00005650"/>
    </source>
</evidence>
<evidence type="ECO:0000259" key="7">
    <source>
        <dbReference type="PROSITE" id="PS50843"/>
    </source>
</evidence>
<dbReference type="SUPFAM" id="SSF50685">
    <property type="entry name" value="Barwin-like endoglucanases"/>
    <property type="match status" value="1"/>
</dbReference>
<organism evidence="8">
    <name type="scientific">Brachypodium distachyon</name>
    <name type="common">Purple false brome</name>
    <name type="synonym">Trachynia distachya</name>
    <dbReference type="NCBI Taxonomy" id="15368"/>
    <lineage>
        <taxon>Eukaryota</taxon>
        <taxon>Viridiplantae</taxon>
        <taxon>Streptophyta</taxon>
        <taxon>Embryophyta</taxon>
        <taxon>Tracheophyta</taxon>
        <taxon>Spermatophyta</taxon>
        <taxon>Magnoliopsida</taxon>
        <taxon>Liliopsida</taxon>
        <taxon>Poales</taxon>
        <taxon>Poaceae</taxon>
        <taxon>BOP clade</taxon>
        <taxon>Pooideae</taxon>
        <taxon>Stipodae</taxon>
        <taxon>Brachypodieae</taxon>
        <taxon>Brachypodium</taxon>
    </lineage>
</organism>
<dbReference type="PANTHER" id="PTHR31692">
    <property type="entry name" value="EXPANSIN-B3"/>
    <property type="match status" value="1"/>
</dbReference>
<dbReference type="PRINTS" id="PR00829">
    <property type="entry name" value="LOLP1ALLERGN"/>
</dbReference>
<keyword evidence="3" id="KW-0964">Secreted</keyword>
<comment type="similarity">
    <text evidence="2">Belongs to the expansin family. Expansin B subfamily.</text>
</comment>
<evidence type="ECO:0000313" key="8">
    <source>
        <dbReference type="EMBL" id="KQK23803.1"/>
    </source>
</evidence>
<feature type="domain" description="Expansin-like EG45" evidence="6">
    <location>
        <begin position="47"/>
        <end position="148"/>
    </location>
</feature>
<dbReference type="CDD" id="cd22276">
    <property type="entry name" value="DPBB_EXLA_N"/>
    <property type="match status" value="1"/>
</dbReference>
<dbReference type="InterPro" id="IPR007112">
    <property type="entry name" value="Expansin/allergen_DPBB_dom"/>
</dbReference>
<evidence type="ECO:0000259" key="6">
    <source>
        <dbReference type="PROSITE" id="PS50842"/>
    </source>
</evidence>
<dbReference type="Gene3D" id="2.60.40.760">
    <property type="entry name" value="Expansin, cellulose-binding-like domain"/>
    <property type="match status" value="1"/>
</dbReference>
<dbReference type="Gramene" id="KQK23803">
    <property type="protein sequence ID" value="KQK23803"/>
    <property type="gene ID" value="BRADI_1g76270v3"/>
</dbReference>
<dbReference type="InterPro" id="IPR009009">
    <property type="entry name" value="RlpA-like_DPBB"/>
</dbReference>
<dbReference type="RefSeq" id="XP_003562134.2">
    <property type="nucleotide sequence ID" value="XM_003562086.4"/>
</dbReference>
<dbReference type="PRINTS" id="PR01225">
    <property type="entry name" value="EXPANSNFAMLY"/>
</dbReference>
<dbReference type="InterPro" id="IPR007117">
    <property type="entry name" value="Expansin_CBD"/>
</dbReference>
<dbReference type="GeneID" id="100829067"/>
<gene>
    <name evidence="9" type="primary">LOC100829067</name>
    <name evidence="8" type="ORF">BRADI_1g76270v3</name>
</gene>